<evidence type="ECO:0000259" key="5">
    <source>
        <dbReference type="PROSITE" id="PS50600"/>
    </source>
</evidence>
<keyword evidence="3" id="KW-0378">Hydrolase</keyword>
<evidence type="ECO:0000256" key="1">
    <source>
        <dbReference type="ARBA" id="ARBA00005234"/>
    </source>
</evidence>
<feature type="domain" description="Ubiquitin-like protease family profile" evidence="5">
    <location>
        <begin position="617"/>
        <end position="797"/>
    </location>
</feature>
<comment type="similarity">
    <text evidence="1">Belongs to the peptidase C48 family.</text>
</comment>
<proteinExistence type="inferred from homology"/>
<reference evidence="6" key="2">
    <citation type="submission" date="2020-10" db="EMBL/GenBank/DDBJ databases">
        <authorList>
            <person name="Scholz U."/>
            <person name="Mascher M."/>
            <person name="Fiebig A."/>
        </authorList>
    </citation>
    <scope>NUCLEOTIDE SEQUENCE [LARGE SCALE GENOMIC DNA]</scope>
    <source>
        <strain evidence="6">cv. Morex</strain>
    </source>
</reference>
<dbReference type="Pfam" id="PF02902">
    <property type="entry name" value="Peptidase_C48"/>
    <property type="match status" value="1"/>
</dbReference>
<sequence>MLEDALFGFFKEALKSLKKGFSNFCQDANFKVENNRVKVPGVGRDVFSVYSTKYFAQILKRMSIGRKDVISKYGFDHLLKFEKTQLPSRFIRWILGCVDSVSSQIIIVDEKIIPLSKDSVHFVLGLPNTGVVPMPNKERGRNFLQSRFNLSDLPNVTFFGNMLTSSQDLSEEDTFICFMVIAMSCFLFPSSNGHIHTDFLFLLEDPTATRGYDICFLIYEWIMAGINKYVLFGRETGRKPKAFDLCTYCLAVLYLDKLDFGIRVVEQGVPRILIWKGNMIKHFSELDRKNNNSFGRRPFKKEVSFGAENGAHHGILRQRPASLSFKEKMCSSYNNILHEEIIQGIIDSAHCDNIWESSFQNAQEAIASNVLKFLSGSKVSSIFCVGGQDTASKPGSTAKQDMSILSEDVRTDTKSSRESGEHIDMNEKIKHVKSSSIHEPVKEFNISTKSNPPKLVALADNNISKNNKINGTKQAPILVADISPSLPVKRKADIVAISPTSFSVRQGELAKNADHVYNNLIRPIAKRQHQSPVRVLEVVDMPEDSDNYIIIDELAPDAVLNKGAKDDLIILQPKSLLELPIEENEKFPVSNEDCMHYNSIIELAYTKGIQKRYALTYSMVHCNYVSLGQSLMPTGKVDNFLIPCFCRKFFEDRHPTISGRHHFFPHIGENILHYTNEDQVKSIATSFLGAASASRGKRLELSDTLFFPTCLSNHWIVFAVDFKWKLFAFLDSLYDKDSFLHKSIREKFIKNFIRLWEIIFQTDQHNFKRFSRMYPHVPKQENGNDCGVFATKIMEIWDATLDLRKIFSQADIQHIRIQYMNQLFFWKKNTADKSLVTSFNFQWWCSLFLSLLDGHEEKKRGSSLQKEISLV</sequence>
<dbReference type="EnsemblPlants" id="HORVU.MOREX.r3.3HG0254280.1">
    <property type="protein sequence ID" value="HORVU.MOREX.r3.3HG0254280.1"/>
    <property type="gene ID" value="HORVU.MOREX.r3.3HG0254280"/>
</dbReference>
<keyword evidence="7" id="KW-1185">Reference proteome</keyword>
<name>A0A8I6X0L5_HORVV</name>
<evidence type="ECO:0000256" key="3">
    <source>
        <dbReference type="ARBA" id="ARBA00022801"/>
    </source>
</evidence>
<keyword evidence="2" id="KW-0645">Protease</keyword>
<dbReference type="PANTHER" id="PTHR34835">
    <property type="entry name" value="OS07G0283600 PROTEIN-RELATED"/>
    <property type="match status" value="1"/>
</dbReference>
<dbReference type="InterPro" id="IPR038765">
    <property type="entry name" value="Papain-like_cys_pep_sf"/>
</dbReference>
<dbReference type="Gramene" id="HORVU.MOREX.r3.3HG0254280.1">
    <property type="protein sequence ID" value="HORVU.MOREX.r3.3HG0254280.1"/>
    <property type="gene ID" value="HORVU.MOREX.r3.3HG0254280"/>
</dbReference>
<dbReference type="SUPFAM" id="SSF54001">
    <property type="entry name" value="Cysteine proteinases"/>
    <property type="match status" value="1"/>
</dbReference>
<organism evidence="6 7">
    <name type="scientific">Hordeum vulgare subsp. vulgare</name>
    <name type="common">Domesticated barley</name>
    <dbReference type="NCBI Taxonomy" id="112509"/>
    <lineage>
        <taxon>Eukaryota</taxon>
        <taxon>Viridiplantae</taxon>
        <taxon>Streptophyta</taxon>
        <taxon>Embryophyta</taxon>
        <taxon>Tracheophyta</taxon>
        <taxon>Spermatophyta</taxon>
        <taxon>Magnoliopsida</taxon>
        <taxon>Liliopsida</taxon>
        <taxon>Poales</taxon>
        <taxon>Poaceae</taxon>
        <taxon>BOP clade</taxon>
        <taxon>Pooideae</taxon>
        <taxon>Triticodae</taxon>
        <taxon>Triticeae</taxon>
        <taxon>Hordeinae</taxon>
        <taxon>Hordeum</taxon>
    </lineage>
</organism>
<dbReference type="PROSITE" id="PS50600">
    <property type="entry name" value="ULP_PROTEASE"/>
    <property type="match status" value="1"/>
</dbReference>
<protein>
    <recommendedName>
        <fullName evidence="5">Ubiquitin-like protease family profile domain-containing protein</fullName>
    </recommendedName>
</protein>
<dbReference type="AlphaFoldDB" id="A0A8I6X0L5"/>
<reference evidence="6" key="3">
    <citation type="submission" date="2022-01" db="UniProtKB">
        <authorList>
            <consortium name="EnsemblPlants"/>
        </authorList>
    </citation>
    <scope>IDENTIFICATION</scope>
    <source>
        <strain evidence="6">subsp. vulgare</strain>
    </source>
</reference>
<feature type="compositionally biased region" description="Polar residues" evidence="4">
    <location>
        <begin position="390"/>
        <end position="400"/>
    </location>
</feature>
<dbReference type="GO" id="GO:0008234">
    <property type="term" value="F:cysteine-type peptidase activity"/>
    <property type="evidence" value="ECO:0007669"/>
    <property type="project" value="InterPro"/>
</dbReference>
<evidence type="ECO:0000256" key="2">
    <source>
        <dbReference type="ARBA" id="ARBA00022670"/>
    </source>
</evidence>
<dbReference type="Gene3D" id="3.40.395.10">
    <property type="entry name" value="Adenoviral Proteinase, Chain A"/>
    <property type="match status" value="1"/>
</dbReference>
<dbReference type="GO" id="GO:0006508">
    <property type="term" value="P:proteolysis"/>
    <property type="evidence" value="ECO:0007669"/>
    <property type="project" value="UniProtKB-KW"/>
</dbReference>
<dbReference type="InterPro" id="IPR003653">
    <property type="entry name" value="Peptidase_C48_C"/>
</dbReference>
<feature type="compositionally biased region" description="Basic and acidic residues" evidence="4">
    <location>
        <begin position="407"/>
        <end position="420"/>
    </location>
</feature>
<dbReference type="PANTHER" id="PTHR34835:SF60">
    <property type="entry name" value="OS10G0490300 PROTEIN"/>
    <property type="match status" value="1"/>
</dbReference>
<evidence type="ECO:0000256" key="4">
    <source>
        <dbReference type="SAM" id="MobiDB-lite"/>
    </source>
</evidence>
<evidence type="ECO:0000313" key="7">
    <source>
        <dbReference type="Proteomes" id="UP000011116"/>
    </source>
</evidence>
<accession>A0A8I6X0L5</accession>
<evidence type="ECO:0000313" key="6">
    <source>
        <dbReference type="EnsemblPlants" id="HORVU.MOREX.r3.3HG0254280.1"/>
    </source>
</evidence>
<dbReference type="Proteomes" id="UP000011116">
    <property type="component" value="Chromosome 3H"/>
</dbReference>
<reference evidence="7" key="1">
    <citation type="journal article" date="2012" name="Nature">
        <title>A physical, genetic and functional sequence assembly of the barley genome.</title>
        <authorList>
            <consortium name="The International Barley Genome Sequencing Consortium"/>
            <person name="Mayer K.F."/>
            <person name="Waugh R."/>
            <person name="Brown J.W."/>
            <person name="Schulman A."/>
            <person name="Langridge P."/>
            <person name="Platzer M."/>
            <person name="Fincher G.B."/>
            <person name="Muehlbauer G.J."/>
            <person name="Sato K."/>
            <person name="Close T.J."/>
            <person name="Wise R.P."/>
            <person name="Stein N."/>
        </authorList>
    </citation>
    <scope>NUCLEOTIDE SEQUENCE [LARGE SCALE GENOMIC DNA]</scope>
    <source>
        <strain evidence="7">cv. Morex</strain>
    </source>
</reference>
<feature type="region of interest" description="Disordered" evidence="4">
    <location>
        <begin position="390"/>
        <end position="420"/>
    </location>
</feature>